<dbReference type="SUPFAM" id="SSF52317">
    <property type="entry name" value="Class I glutamine amidotransferase-like"/>
    <property type="match status" value="1"/>
</dbReference>
<dbReference type="InterPro" id="IPR029062">
    <property type="entry name" value="Class_I_gatase-like"/>
</dbReference>
<dbReference type="InterPro" id="IPR006286">
    <property type="entry name" value="C56_PfpI-like"/>
</dbReference>
<keyword evidence="3" id="KW-0315">Glutamine amidotransferase</keyword>
<reference evidence="3" key="1">
    <citation type="journal article" date="2014" name="Int. J. Syst. Evol. Microbiol.">
        <title>Complete genome of a new Firmicutes species belonging to the dominant human colonic microbiota ('Ruminococcus bicirculans') reveals two chromosomes and a selective capacity to utilize plant glucans.</title>
        <authorList>
            <consortium name="NISC Comparative Sequencing Program"/>
            <person name="Wegmann U."/>
            <person name="Louis P."/>
            <person name="Goesmann A."/>
            <person name="Henrissat B."/>
            <person name="Duncan S.H."/>
            <person name="Flint H.J."/>
        </authorList>
    </citation>
    <scope>NUCLEOTIDE SEQUENCE</scope>
    <source>
        <strain evidence="3">NBRC 110608</strain>
    </source>
</reference>
<gene>
    <name evidence="3" type="ORF">GCM10025872_34780</name>
</gene>
<proteinExistence type="inferred from homology"/>
<accession>A0ABN6YWQ2</accession>
<comment type="similarity">
    <text evidence="1">Belongs to the peptidase C56 family.</text>
</comment>
<name>A0ABN6YWQ2_9MICO</name>
<organism evidence="3">
    <name type="scientific">Barrientosiimonas endolithica</name>
    <dbReference type="NCBI Taxonomy" id="1535208"/>
    <lineage>
        <taxon>Bacteria</taxon>
        <taxon>Bacillati</taxon>
        <taxon>Actinomycetota</taxon>
        <taxon>Actinomycetes</taxon>
        <taxon>Micrococcales</taxon>
        <taxon>Dermacoccaceae</taxon>
        <taxon>Barrientosiimonas</taxon>
    </lineage>
</organism>
<dbReference type="Gene3D" id="3.40.50.880">
    <property type="match status" value="1"/>
</dbReference>
<dbReference type="CDD" id="cd03134">
    <property type="entry name" value="GATase1_PfpI_like"/>
    <property type="match status" value="1"/>
</dbReference>
<evidence type="ECO:0000259" key="2">
    <source>
        <dbReference type="Pfam" id="PF01965"/>
    </source>
</evidence>
<reference evidence="3" key="2">
    <citation type="submission" date="2023-02" db="EMBL/GenBank/DDBJ databases">
        <authorList>
            <person name="Sun Q."/>
            <person name="Mori K."/>
        </authorList>
    </citation>
    <scope>NUCLEOTIDE SEQUENCE</scope>
    <source>
        <strain evidence="3">NBRC 110608</strain>
    </source>
</reference>
<evidence type="ECO:0000256" key="1">
    <source>
        <dbReference type="ARBA" id="ARBA00008542"/>
    </source>
</evidence>
<dbReference type="PANTHER" id="PTHR42733:SF12">
    <property type="entry name" value="PROTEINASE"/>
    <property type="match status" value="1"/>
</dbReference>
<dbReference type="InterPro" id="IPR002818">
    <property type="entry name" value="DJ-1/PfpI"/>
</dbReference>
<protein>
    <submittedName>
        <fullName evidence="3">Glutamine amidotransferase</fullName>
    </submittedName>
</protein>
<dbReference type="PROSITE" id="PS51276">
    <property type="entry name" value="PEPTIDASE_C56_PFPI"/>
    <property type="match status" value="1"/>
</dbReference>
<dbReference type="NCBIfam" id="TIGR01382">
    <property type="entry name" value="PfpI"/>
    <property type="match status" value="1"/>
</dbReference>
<dbReference type="Pfam" id="PF01965">
    <property type="entry name" value="DJ-1_PfpI"/>
    <property type="match status" value="1"/>
</dbReference>
<dbReference type="PANTHER" id="PTHR42733">
    <property type="entry name" value="DJ-1 PROTEIN"/>
    <property type="match status" value="1"/>
</dbReference>
<sequence length="192" mass="20461">MWSATEGVPLTAAMAKKIAFLTATEGIERVELTEPWDAVTDAGYEPSLLSTEEGQVQTFDHLDKAEKRDVDTVVGDASVDDYEALVLPGGVANPDALRTDPAAVAFVREFLLTGKPVAAICHAPWTLIEADVIQGKQLTSWPSLETDLRNAGATWVDQEVVIDGNLITSRNPDDIPAFNEALLEAVGSNGAG</sequence>
<evidence type="ECO:0000313" key="3">
    <source>
        <dbReference type="EMBL" id="BDZ59821.1"/>
    </source>
</evidence>
<dbReference type="EMBL" id="AP027735">
    <property type="protein sequence ID" value="BDZ59821.1"/>
    <property type="molecule type" value="Genomic_DNA"/>
</dbReference>
<feature type="domain" description="DJ-1/PfpI" evidence="2">
    <location>
        <begin position="16"/>
        <end position="184"/>
    </location>
</feature>